<dbReference type="Proteomes" id="UP000799754">
    <property type="component" value="Unassembled WGS sequence"/>
</dbReference>
<organism evidence="1 2">
    <name type="scientific">Macroventuria anomochaeta</name>
    <dbReference type="NCBI Taxonomy" id="301207"/>
    <lineage>
        <taxon>Eukaryota</taxon>
        <taxon>Fungi</taxon>
        <taxon>Dikarya</taxon>
        <taxon>Ascomycota</taxon>
        <taxon>Pezizomycotina</taxon>
        <taxon>Dothideomycetes</taxon>
        <taxon>Pleosporomycetidae</taxon>
        <taxon>Pleosporales</taxon>
        <taxon>Pleosporineae</taxon>
        <taxon>Didymellaceae</taxon>
        <taxon>Macroventuria</taxon>
    </lineage>
</organism>
<comment type="caution">
    <text evidence="1">The sequence shown here is derived from an EMBL/GenBank/DDBJ whole genome shotgun (WGS) entry which is preliminary data.</text>
</comment>
<name>A0ACB6S8J5_9PLEO</name>
<evidence type="ECO:0000313" key="1">
    <source>
        <dbReference type="EMBL" id="KAF2630575.1"/>
    </source>
</evidence>
<sequence length="1448" mass="161147">MPAARKDGTTSGPYLPDHVKWLYEEGRFWRCTIETRSSFSEMPKTDTGPDFVQDILSASSFYAEQFGGASKLKSLVGYQGMQVWWGVLSGGTGLKPSKRTSRTFHDSFRPHFQLPNSSSSSLSRKGLFFSCHGTCSRYGSFDDTLLKRRHCACCAVTQQLGCSRPPCNRGRTMRNRCGVSCGTNPAYAMSSQLFDAQLLVPDNNASHLQLVDLITAGKFTGPGLPDVAHQYLDAFCNKSYSNGRRRWAGIALVHMMRASVGVVQRLKKLAQGPSRIGAIILDPSESEERRIVAGLIIRQGLEAGIDFAELWESDKVMHSAPNFPKDSSEQWMNQFQTYLDDLSNLKLTNLDTDALVLYPMSLSANDGFQWTGKSAVALIERDSLTIVVSDSTLTNFHFIDIPISHVKETCMQQDSPHESQEGRSGHKMHNLIMKLRSTSPSYRLNSSDRTASEFKTSFFRHEDAHEFDVGLQDARKNLANATTATAEAVNPTASSSSPNVKRQSTVHRIDTILPPRQREDAHHSSDTGSGGTLDGSVSSEQLREEQSSTQHAAQERGKGKLPKISKATKQKVVRTQQLPSGPFKITKAKVSKKTTPVIDASEDEDEELSEDEYNLKSTATTRSSVTSATGRKSQGRRKVNAEDEDFVLEVSTSKPKSTKRKRGSNDAAEASRPTKKKTQSKPSDNSGPTTASTTAKKQKAKAQESAQTELSQAREPMKQPTAQQKTQNGVSARHSLIGGLLKSKSPSKAAAPTFKKPGQPASTPSRQRAQPVRTTPKPQTPIETCRDLETLPVYVSSSTPRSQAIHDEDFGLHYTPVDTEILSSNTKRVPDSPHAESTAISGHADRDVVHREKWIGDLETAKSDPFQQRREGQRMTTLYRRFTGESTVDSRPDAVQEGSFSMPAEITNDDTEVDELQISFASQPLQKHSPSLAKHRTNMRNQQSIQSSPARVRGFKGPSTTVKESPKATTAALPEEARALRFEATRSTHTSQNGSNRAQREPTPEKSRPAFIGAAEKGRRVAENTLDKRAQAYDSIISAPREAVENTLPEVPAQSADQVDLDGDTTLVGEEMDLPEQYRAKASELRFRSSPPIPDSSSVRGDFSDESEPEPEPSPPTSRADELEWEAALQPHQRALHEQMLRTTKRVMRHIVDNETAVIDIADMFADDGERLLGLLLERQSNESAVVFQELASKRQDLLRELSDASKNLKAQRKQIRAIDPERLPDSGPDCGCITSCHYSTEDPLEELKQCERNFRKKEPDYSHKVRLSASLYIVPVRSGRTISRSDAEIQKWFNNRVVSVQYKKVAESILNKLKEPVNENHKAEQQAKIQAAAEAEANKRRLKRHFFDQDKGPVSQGDHNKHITIQQDPRALLKKIEAGSEGFKEGSDRLKTKLHYYQGLIPMAEMFPDLTEFLERKIGDNRARRRELREEISDIYKKLAKIRCQSE</sequence>
<dbReference type="EMBL" id="MU006706">
    <property type="protein sequence ID" value="KAF2630575.1"/>
    <property type="molecule type" value="Genomic_DNA"/>
</dbReference>
<keyword evidence="2" id="KW-1185">Reference proteome</keyword>
<accession>A0ACB6S8J5</accession>
<gene>
    <name evidence="1" type="ORF">BU25DRAFT_418948</name>
</gene>
<evidence type="ECO:0000313" key="2">
    <source>
        <dbReference type="Proteomes" id="UP000799754"/>
    </source>
</evidence>
<protein>
    <submittedName>
        <fullName evidence="1">Uncharacterized protein</fullName>
    </submittedName>
</protein>
<reference evidence="1" key="1">
    <citation type="journal article" date="2020" name="Stud. Mycol.">
        <title>101 Dothideomycetes genomes: a test case for predicting lifestyles and emergence of pathogens.</title>
        <authorList>
            <person name="Haridas S."/>
            <person name="Albert R."/>
            <person name="Binder M."/>
            <person name="Bloem J."/>
            <person name="Labutti K."/>
            <person name="Salamov A."/>
            <person name="Andreopoulos B."/>
            <person name="Baker S."/>
            <person name="Barry K."/>
            <person name="Bills G."/>
            <person name="Bluhm B."/>
            <person name="Cannon C."/>
            <person name="Castanera R."/>
            <person name="Culley D."/>
            <person name="Daum C."/>
            <person name="Ezra D."/>
            <person name="Gonzalez J."/>
            <person name="Henrissat B."/>
            <person name="Kuo A."/>
            <person name="Liang C."/>
            <person name="Lipzen A."/>
            <person name="Lutzoni F."/>
            <person name="Magnuson J."/>
            <person name="Mondo S."/>
            <person name="Nolan M."/>
            <person name="Ohm R."/>
            <person name="Pangilinan J."/>
            <person name="Park H.-J."/>
            <person name="Ramirez L."/>
            <person name="Alfaro M."/>
            <person name="Sun H."/>
            <person name="Tritt A."/>
            <person name="Yoshinaga Y."/>
            <person name="Zwiers L.-H."/>
            <person name="Turgeon B."/>
            <person name="Goodwin S."/>
            <person name="Spatafora J."/>
            <person name="Crous P."/>
            <person name="Grigoriev I."/>
        </authorList>
    </citation>
    <scope>NUCLEOTIDE SEQUENCE</scope>
    <source>
        <strain evidence="1">CBS 525.71</strain>
    </source>
</reference>
<proteinExistence type="predicted"/>